<feature type="region of interest" description="Disordered" evidence="1">
    <location>
        <begin position="1"/>
        <end position="23"/>
    </location>
</feature>
<dbReference type="Proteomes" id="UP000198875">
    <property type="component" value="Unassembled WGS sequence"/>
</dbReference>
<protein>
    <submittedName>
        <fullName evidence="2">Uncharacterized protein</fullName>
    </submittedName>
</protein>
<evidence type="ECO:0000256" key="1">
    <source>
        <dbReference type="SAM" id="MobiDB-lite"/>
    </source>
</evidence>
<organism evidence="2 3">
    <name type="scientific">Mycobacterium bohemicum DSM 44277</name>
    <dbReference type="NCBI Taxonomy" id="1236609"/>
    <lineage>
        <taxon>Bacteria</taxon>
        <taxon>Bacillati</taxon>
        <taxon>Actinomycetota</taxon>
        <taxon>Actinomycetes</taxon>
        <taxon>Mycobacteriales</taxon>
        <taxon>Mycobacteriaceae</taxon>
        <taxon>Mycobacterium</taxon>
    </lineage>
</organism>
<name>A0A0U0W323_MYCBE</name>
<gene>
    <name evidence="2" type="ORF">BN971_00522</name>
</gene>
<sequence length="58" mass="6110">MAKPDTEQAGESPSRLIDAGIKPDPAKLFTPGLDGHGVKALIRPAVRLDTSASGRRSR</sequence>
<dbReference type="EMBL" id="CSTD01000001">
    <property type="protein sequence ID" value="CPR05125.1"/>
    <property type="molecule type" value="Genomic_DNA"/>
</dbReference>
<dbReference type="AlphaFoldDB" id="A0A0U0W323"/>
<evidence type="ECO:0000313" key="2">
    <source>
        <dbReference type="EMBL" id="CPR05125.1"/>
    </source>
</evidence>
<reference evidence="2 3" key="1">
    <citation type="submission" date="2015-03" db="EMBL/GenBank/DDBJ databases">
        <authorList>
            <person name="Murphy D."/>
        </authorList>
    </citation>
    <scope>NUCLEOTIDE SEQUENCE [LARGE SCALE GENOMIC DNA]</scope>
    <source>
        <strain evidence="2 3">DSM 44277</strain>
    </source>
</reference>
<accession>A0A0U0W323</accession>
<evidence type="ECO:0000313" key="3">
    <source>
        <dbReference type="Proteomes" id="UP000198875"/>
    </source>
</evidence>
<dbReference type="RefSeq" id="WP_169718593.1">
    <property type="nucleotide sequence ID" value="NZ_CSTD01000001.1"/>
</dbReference>
<proteinExistence type="predicted"/>